<dbReference type="GO" id="GO:0016192">
    <property type="term" value="P:vesicle-mediated transport"/>
    <property type="evidence" value="ECO:0007669"/>
    <property type="project" value="InterPro"/>
</dbReference>
<evidence type="ECO:0000313" key="1">
    <source>
        <dbReference type="EMBL" id="VDP43942.1"/>
    </source>
</evidence>
<evidence type="ECO:0000313" key="3">
    <source>
        <dbReference type="WBParaSite" id="SBAD_0001230701-mRNA-1"/>
    </source>
</evidence>
<dbReference type="GO" id="GO:0031267">
    <property type="term" value="F:small GTPase binding"/>
    <property type="evidence" value="ECO:0007669"/>
    <property type="project" value="InterPro"/>
</dbReference>
<dbReference type="PANTHER" id="PTHR12822">
    <property type="entry name" value="PROTEIN YIPF"/>
    <property type="match status" value="1"/>
</dbReference>
<proteinExistence type="predicted"/>
<organism evidence="3">
    <name type="scientific">Soboliphyme baturini</name>
    <dbReference type="NCBI Taxonomy" id="241478"/>
    <lineage>
        <taxon>Eukaryota</taxon>
        <taxon>Metazoa</taxon>
        <taxon>Ecdysozoa</taxon>
        <taxon>Nematoda</taxon>
        <taxon>Enoplea</taxon>
        <taxon>Dorylaimia</taxon>
        <taxon>Dioctophymatida</taxon>
        <taxon>Dioctophymatoidea</taxon>
        <taxon>Soboliphymatidae</taxon>
        <taxon>Soboliphyme</taxon>
    </lineage>
</organism>
<gene>
    <name evidence="1" type="ORF">SBAD_LOCUS11910</name>
</gene>
<dbReference type="AlphaFoldDB" id="A0A183J7R2"/>
<keyword evidence="2" id="KW-1185">Reference proteome</keyword>
<dbReference type="EMBL" id="UZAM01016599">
    <property type="protein sequence ID" value="VDP43942.1"/>
    <property type="molecule type" value="Genomic_DNA"/>
</dbReference>
<protein>
    <submittedName>
        <fullName evidence="1 3">Uncharacterized protein</fullName>
    </submittedName>
</protein>
<sequence>MDSFMSKQTDGQEATKGSFWNLSFYQRFFDVDTQDVCTRILYSFVPQLNSNFITFHLRPTPDLYDINLGYSAVSPLSGGKCFSFQRF</sequence>
<dbReference type="OrthoDB" id="10256463at2759"/>
<accession>A0A183J7R2</accession>
<reference evidence="3" key="1">
    <citation type="submission" date="2016-06" db="UniProtKB">
        <authorList>
            <consortium name="WormBaseParasite"/>
        </authorList>
    </citation>
    <scope>IDENTIFICATION</scope>
</reference>
<evidence type="ECO:0000313" key="2">
    <source>
        <dbReference type="Proteomes" id="UP000270296"/>
    </source>
</evidence>
<dbReference type="Proteomes" id="UP000270296">
    <property type="component" value="Unassembled WGS sequence"/>
</dbReference>
<name>A0A183J7R2_9BILA</name>
<dbReference type="PANTHER" id="PTHR12822:SF2">
    <property type="entry name" value="PROTEIN YIPF"/>
    <property type="match status" value="1"/>
</dbReference>
<dbReference type="InterPro" id="IPR039765">
    <property type="entry name" value="Yip5/YIPF1/YIPF2"/>
</dbReference>
<dbReference type="GO" id="GO:0005794">
    <property type="term" value="C:Golgi apparatus"/>
    <property type="evidence" value="ECO:0007669"/>
    <property type="project" value="InterPro"/>
</dbReference>
<dbReference type="WBParaSite" id="SBAD_0001230701-mRNA-1">
    <property type="protein sequence ID" value="SBAD_0001230701-mRNA-1"/>
    <property type="gene ID" value="SBAD_0001230701"/>
</dbReference>
<reference evidence="1 2" key="2">
    <citation type="submission" date="2018-11" db="EMBL/GenBank/DDBJ databases">
        <authorList>
            <consortium name="Pathogen Informatics"/>
        </authorList>
    </citation>
    <scope>NUCLEOTIDE SEQUENCE [LARGE SCALE GENOMIC DNA]</scope>
</reference>